<dbReference type="Gene3D" id="1.20.5.340">
    <property type="match status" value="1"/>
</dbReference>
<organism evidence="1 2">
    <name type="scientific">Microthlaspi erraticum</name>
    <dbReference type="NCBI Taxonomy" id="1685480"/>
    <lineage>
        <taxon>Eukaryota</taxon>
        <taxon>Viridiplantae</taxon>
        <taxon>Streptophyta</taxon>
        <taxon>Embryophyta</taxon>
        <taxon>Tracheophyta</taxon>
        <taxon>Spermatophyta</taxon>
        <taxon>Magnoliopsida</taxon>
        <taxon>eudicotyledons</taxon>
        <taxon>Gunneridae</taxon>
        <taxon>Pentapetalae</taxon>
        <taxon>rosids</taxon>
        <taxon>malvids</taxon>
        <taxon>Brassicales</taxon>
        <taxon>Brassicaceae</taxon>
        <taxon>Coluteocarpeae</taxon>
        <taxon>Microthlaspi</taxon>
    </lineage>
</organism>
<evidence type="ECO:0000313" key="2">
    <source>
        <dbReference type="Proteomes" id="UP000467841"/>
    </source>
</evidence>
<gene>
    <name evidence="1" type="ORF">MERR_LOCUS17828</name>
</gene>
<sequence length="183" mass="20465">MTVKECEDRITQLEGSLGEVRGEVSAIKAGCESMSSRLGALETQMTSFAQILSRIEANTSSGHGQTSGTKSSSLDSPQIDMPVFDGRLPYGWIARVERFFRLGQYAEEEKLELVCLCLDGAVLNWFNSEVVNVPFSDWENFKQRLLVRFTLAIDDEPGKCLLCIQQTGEIVEYINELRSSQLK</sequence>
<dbReference type="OrthoDB" id="1837124at2759"/>
<protein>
    <recommendedName>
        <fullName evidence="3">Retrotransposon gag domain-containing protein</fullName>
    </recommendedName>
</protein>
<dbReference type="EMBL" id="CACVBM020001096">
    <property type="protein sequence ID" value="CAA7030593.1"/>
    <property type="molecule type" value="Genomic_DNA"/>
</dbReference>
<comment type="caution">
    <text evidence="1">The sequence shown here is derived from an EMBL/GenBank/DDBJ whole genome shotgun (WGS) entry which is preliminary data.</text>
</comment>
<dbReference type="AlphaFoldDB" id="A0A6D2ITW1"/>
<accession>A0A6D2ITW1</accession>
<name>A0A6D2ITW1_9BRAS</name>
<evidence type="ECO:0008006" key="3">
    <source>
        <dbReference type="Google" id="ProtNLM"/>
    </source>
</evidence>
<proteinExistence type="predicted"/>
<keyword evidence="2" id="KW-1185">Reference proteome</keyword>
<reference evidence="1" key="1">
    <citation type="submission" date="2020-01" db="EMBL/GenBank/DDBJ databases">
        <authorList>
            <person name="Mishra B."/>
        </authorList>
    </citation>
    <scope>NUCLEOTIDE SEQUENCE [LARGE SCALE GENOMIC DNA]</scope>
</reference>
<dbReference type="Proteomes" id="UP000467841">
    <property type="component" value="Unassembled WGS sequence"/>
</dbReference>
<evidence type="ECO:0000313" key="1">
    <source>
        <dbReference type="EMBL" id="CAA7030593.1"/>
    </source>
</evidence>